<dbReference type="GO" id="GO:0007052">
    <property type="term" value="P:mitotic spindle organization"/>
    <property type="evidence" value="ECO:0007669"/>
    <property type="project" value="TreeGrafter"/>
</dbReference>
<accession>A0A9P6ST57</accession>
<evidence type="ECO:0000256" key="8">
    <source>
        <dbReference type="SAM" id="MobiDB-lite"/>
    </source>
</evidence>
<dbReference type="SUPFAM" id="SSF52540">
    <property type="entry name" value="P-loop containing nucleoside triphosphate hydrolases"/>
    <property type="match status" value="1"/>
</dbReference>
<keyword evidence="2" id="KW-0963">Cytoplasm</keyword>
<evidence type="ECO:0000313" key="11">
    <source>
        <dbReference type="Proteomes" id="UP000749646"/>
    </source>
</evidence>
<dbReference type="GO" id="GO:0003777">
    <property type="term" value="F:microtubule motor activity"/>
    <property type="evidence" value="ECO:0007669"/>
    <property type="project" value="InterPro"/>
</dbReference>
<evidence type="ECO:0000256" key="6">
    <source>
        <dbReference type="PROSITE-ProRule" id="PRU00283"/>
    </source>
</evidence>
<keyword evidence="4 6" id="KW-0067">ATP-binding</keyword>
<feature type="compositionally biased region" description="Polar residues" evidence="8">
    <location>
        <begin position="177"/>
        <end position="189"/>
    </location>
</feature>
<feature type="non-terminal residue" evidence="10">
    <location>
        <position position="1"/>
    </location>
</feature>
<dbReference type="Pfam" id="PF00225">
    <property type="entry name" value="Kinesin"/>
    <property type="match status" value="2"/>
</dbReference>
<feature type="domain" description="Kinesin motor" evidence="9">
    <location>
        <begin position="1"/>
        <end position="353"/>
    </location>
</feature>
<keyword evidence="11" id="KW-1185">Reference proteome</keyword>
<organism evidence="10 11">
    <name type="scientific">Modicella reniformis</name>
    <dbReference type="NCBI Taxonomy" id="1440133"/>
    <lineage>
        <taxon>Eukaryota</taxon>
        <taxon>Fungi</taxon>
        <taxon>Fungi incertae sedis</taxon>
        <taxon>Mucoromycota</taxon>
        <taxon>Mortierellomycotina</taxon>
        <taxon>Mortierellomycetes</taxon>
        <taxon>Mortierellales</taxon>
        <taxon>Mortierellaceae</taxon>
        <taxon>Modicella</taxon>
    </lineage>
</organism>
<dbReference type="PROSITE" id="PS50067">
    <property type="entry name" value="KINESIN_MOTOR_2"/>
    <property type="match status" value="1"/>
</dbReference>
<dbReference type="GO" id="GO:0051231">
    <property type="term" value="P:spindle elongation"/>
    <property type="evidence" value="ECO:0007669"/>
    <property type="project" value="TreeGrafter"/>
</dbReference>
<dbReference type="Proteomes" id="UP000749646">
    <property type="component" value="Unassembled WGS sequence"/>
</dbReference>
<evidence type="ECO:0000256" key="7">
    <source>
        <dbReference type="SAM" id="Coils"/>
    </source>
</evidence>
<dbReference type="InterPro" id="IPR001752">
    <property type="entry name" value="Kinesin_motor_dom"/>
</dbReference>
<dbReference type="GO" id="GO:0005524">
    <property type="term" value="F:ATP binding"/>
    <property type="evidence" value="ECO:0007669"/>
    <property type="project" value="UniProtKB-UniRule"/>
</dbReference>
<comment type="subcellular location">
    <subcellularLocation>
        <location evidence="1">Cytoplasm</location>
    </subcellularLocation>
</comment>
<dbReference type="GO" id="GO:0005875">
    <property type="term" value="C:microtubule associated complex"/>
    <property type="evidence" value="ECO:0007669"/>
    <property type="project" value="TreeGrafter"/>
</dbReference>
<feature type="binding site" evidence="6">
    <location>
        <begin position="4"/>
        <end position="11"/>
    </location>
    <ligand>
        <name>ATP</name>
        <dbReference type="ChEBI" id="CHEBI:30616"/>
    </ligand>
</feature>
<feature type="compositionally biased region" description="Polar residues" evidence="8">
    <location>
        <begin position="1"/>
        <end position="20"/>
    </location>
</feature>
<feature type="compositionally biased region" description="Polar residues" evidence="8">
    <location>
        <begin position="412"/>
        <end position="421"/>
    </location>
</feature>
<dbReference type="EMBL" id="JAAAHW010000760">
    <property type="protein sequence ID" value="KAF9999255.1"/>
    <property type="molecule type" value="Genomic_DNA"/>
</dbReference>
<evidence type="ECO:0000259" key="9">
    <source>
        <dbReference type="PROSITE" id="PS50067"/>
    </source>
</evidence>
<name>A0A9P6ST57_9FUNG</name>
<dbReference type="Gene3D" id="3.40.850.10">
    <property type="entry name" value="Kinesin motor domain"/>
    <property type="match status" value="1"/>
</dbReference>
<feature type="coiled-coil region" evidence="7">
    <location>
        <begin position="495"/>
        <end position="663"/>
    </location>
</feature>
<dbReference type="SMART" id="SM00129">
    <property type="entry name" value="KISc"/>
    <property type="match status" value="1"/>
</dbReference>
<gene>
    <name evidence="10" type="ORF">BGZ65_005359</name>
</gene>
<dbReference type="PANTHER" id="PTHR47969">
    <property type="entry name" value="CHROMOSOME-ASSOCIATED KINESIN KIF4A-RELATED"/>
    <property type="match status" value="1"/>
</dbReference>
<dbReference type="PANTHER" id="PTHR47969:SF15">
    <property type="entry name" value="CHROMOSOME-ASSOCIATED KINESIN KIF4A-RELATED"/>
    <property type="match status" value="1"/>
</dbReference>
<feature type="compositionally biased region" description="Low complexity" evidence="8">
    <location>
        <begin position="192"/>
        <end position="207"/>
    </location>
</feature>
<keyword evidence="3 6" id="KW-0547">Nucleotide-binding</keyword>
<dbReference type="InterPro" id="IPR036961">
    <property type="entry name" value="Kinesin_motor_dom_sf"/>
</dbReference>
<dbReference type="AlphaFoldDB" id="A0A9P6ST57"/>
<feature type="region of interest" description="Disordered" evidence="8">
    <location>
        <begin position="393"/>
        <end position="421"/>
    </location>
</feature>
<feature type="coiled-coil region" evidence="7">
    <location>
        <begin position="690"/>
        <end position="723"/>
    </location>
</feature>
<comment type="caution">
    <text evidence="10">The sequence shown here is derived from an EMBL/GenBank/DDBJ whole genome shotgun (WGS) entry which is preliminary data.</text>
</comment>
<evidence type="ECO:0000256" key="2">
    <source>
        <dbReference type="ARBA" id="ARBA00022490"/>
    </source>
</evidence>
<reference evidence="10" key="1">
    <citation type="journal article" date="2020" name="Fungal Divers.">
        <title>Resolving the Mortierellaceae phylogeny through synthesis of multi-gene phylogenetics and phylogenomics.</title>
        <authorList>
            <person name="Vandepol N."/>
            <person name="Liber J."/>
            <person name="Desiro A."/>
            <person name="Na H."/>
            <person name="Kennedy M."/>
            <person name="Barry K."/>
            <person name="Grigoriev I.V."/>
            <person name="Miller A.N."/>
            <person name="O'Donnell K."/>
            <person name="Stajich J.E."/>
            <person name="Bonito G."/>
        </authorList>
    </citation>
    <scope>NUCLEOTIDE SEQUENCE</scope>
    <source>
        <strain evidence="10">MES-2147</strain>
    </source>
</reference>
<feature type="region of interest" description="Disordered" evidence="8">
    <location>
        <begin position="1"/>
        <end position="27"/>
    </location>
</feature>
<dbReference type="InterPro" id="IPR019821">
    <property type="entry name" value="Kinesin_motor_CS"/>
</dbReference>
<proteinExistence type="inferred from homology"/>
<evidence type="ECO:0000313" key="10">
    <source>
        <dbReference type="EMBL" id="KAF9999255.1"/>
    </source>
</evidence>
<dbReference type="GO" id="GO:0008017">
    <property type="term" value="F:microtubule binding"/>
    <property type="evidence" value="ECO:0007669"/>
    <property type="project" value="InterPro"/>
</dbReference>
<sequence>MAYGQTSSGKTYTMGTASISSEDRGNPTEGIIPRAVAQLFHDARRPPPVYPGYRIPLLKTTFRVSFVELYNEDLIDLLARGEFRPPVTIREDTKGNIYWTGVQEIVVTSVEEVVHLLWFGSQNRQTHSTEMNEKSSRSHAIFSITLRQEKFVPTHPPPPVSPTTAEPSRRGSKLPLNGTTHINGFTTPSGRPATPTTPGTSIPSPYTSGIVAPGSKLRRLSAMPEPPSLITAPSSPDEPEPEGEWVVLNSKFHFVDLAGSERLKRTSAIGDRAKEGISINAGLHALGNVISALGDPGKKASHIPYRDSKLTRLLQDSLGGNALALMIACVSPTELNLGETLNTLKYANRARNIKNSSSLNQELNMDNPEYLRSIIQKLKIEIKMLKDANAAKSAGMGTGETTPIPALDHRSSPPSNRHSIASASMSQGSHHFLNGIQEEDDRYSDISPSARTTIEQCMRANGASLIEPKDRANLPSLTTPFSGDSNFLEFVEPVIEEYEKVITGLESRLAVTQAALNHSELMLEERQTRLEVIEYENKDLLQQKRRASACITDSEILQRQQKELEQQLQTLQNELKEAETRKTRGEQYIQELEVKLTREKEAAEERIQQVLKEREELDRSRATSPVPSNAAKEQELKLLSETIVKLEEELLQLLEEVDAESDALGAIIDARIDARMESDHELEEHESSQAKREELLVEKLESKMALEEELESLKTQYEALLLEITTAKAPHPRTDSAHGDEDHHEDGLIEKLDIAAPAISVPVISVTVESVDVAVQSEDAAVQSEAVAVQLVDVAVQADDVATSDLMKQLESELAAARDTERLLKEDIAVLTEKFEKLQKDYASAMEMEETLCLAVSDLEGQLKTSQDSDSQHQEKLEQSLSRIQDLEERSIKVEQESLKMMEELKSKLAKAQIAADDRVTDDLLELLEKLEQERTKVEALQVQVENHLAELVAEEARAAELEADRDAIRSQWDTEKSRAAELETDRDAIRSQWDAEKSRAAGLEADRDVIRSQWDAEKSKAAELETDRDAIRSQWDAEKSR</sequence>
<keyword evidence="5 7" id="KW-0175">Coiled coil</keyword>
<feature type="region of interest" description="Disordered" evidence="8">
    <location>
        <begin position="151"/>
        <end position="207"/>
    </location>
</feature>
<dbReference type="OrthoDB" id="3176171at2759"/>
<keyword evidence="6" id="KW-0505">Motor protein</keyword>
<evidence type="ECO:0000256" key="5">
    <source>
        <dbReference type="ARBA" id="ARBA00023054"/>
    </source>
</evidence>
<comment type="similarity">
    <text evidence="6">Belongs to the TRAFAC class myosin-kinesin ATPase superfamily. Kinesin family.</text>
</comment>
<evidence type="ECO:0000256" key="3">
    <source>
        <dbReference type="ARBA" id="ARBA00022741"/>
    </source>
</evidence>
<dbReference type="InterPro" id="IPR027417">
    <property type="entry name" value="P-loop_NTPase"/>
</dbReference>
<feature type="coiled-coil region" evidence="7">
    <location>
        <begin position="807"/>
        <end position="972"/>
    </location>
</feature>
<dbReference type="GO" id="GO:0007018">
    <property type="term" value="P:microtubule-based movement"/>
    <property type="evidence" value="ECO:0007669"/>
    <property type="project" value="InterPro"/>
</dbReference>
<feature type="region of interest" description="Disordered" evidence="8">
    <location>
        <begin position="1016"/>
        <end position="1042"/>
    </location>
</feature>
<evidence type="ECO:0000256" key="1">
    <source>
        <dbReference type="ARBA" id="ARBA00004496"/>
    </source>
</evidence>
<dbReference type="InterPro" id="IPR027640">
    <property type="entry name" value="Kinesin-like_fam"/>
</dbReference>
<protein>
    <recommendedName>
        <fullName evidence="9">Kinesin motor domain-containing protein</fullName>
    </recommendedName>
</protein>
<dbReference type="PROSITE" id="PS00411">
    <property type="entry name" value="KINESIN_MOTOR_1"/>
    <property type="match status" value="1"/>
</dbReference>
<dbReference type="GO" id="GO:0005737">
    <property type="term" value="C:cytoplasm"/>
    <property type="evidence" value="ECO:0007669"/>
    <property type="project" value="UniProtKB-SubCell"/>
</dbReference>
<evidence type="ECO:0000256" key="4">
    <source>
        <dbReference type="ARBA" id="ARBA00022840"/>
    </source>
</evidence>